<feature type="chain" id="PRO_5017818150" evidence="2">
    <location>
        <begin position="20"/>
        <end position="67"/>
    </location>
</feature>
<dbReference type="KEGG" id="pseg:D3H65_26305"/>
<feature type="compositionally biased region" description="Basic and acidic residues" evidence="1">
    <location>
        <begin position="51"/>
        <end position="60"/>
    </location>
</feature>
<keyword evidence="2" id="KW-0732">Signal</keyword>
<sequence>MKTLLIAVAVLFTATTTMSALGTENRAVTLSEEGYSGNFQDTTKKKKDKKKKDTTEKRDTTTAQYHH</sequence>
<evidence type="ECO:0000313" key="4">
    <source>
        <dbReference type="Proteomes" id="UP000263900"/>
    </source>
</evidence>
<dbReference type="AlphaFoldDB" id="A0A3B7MT25"/>
<keyword evidence="4" id="KW-1185">Reference proteome</keyword>
<feature type="region of interest" description="Disordered" evidence="1">
    <location>
        <begin position="31"/>
        <end position="67"/>
    </location>
</feature>
<dbReference type="RefSeq" id="WP_119053154.1">
    <property type="nucleotide sequence ID" value="NZ_CP032157.1"/>
</dbReference>
<proteinExistence type="predicted"/>
<protein>
    <submittedName>
        <fullName evidence="3">Uncharacterized protein</fullName>
    </submittedName>
</protein>
<feature type="signal peptide" evidence="2">
    <location>
        <begin position="1"/>
        <end position="19"/>
    </location>
</feature>
<name>A0A3B7MT25_9BACT</name>
<gene>
    <name evidence="3" type="ORF">D3H65_26305</name>
</gene>
<evidence type="ECO:0000313" key="3">
    <source>
        <dbReference type="EMBL" id="AXY77278.1"/>
    </source>
</evidence>
<accession>A0A3B7MT25</accession>
<dbReference type="Proteomes" id="UP000263900">
    <property type="component" value="Chromosome"/>
</dbReference>
<reference evidence="3 4" key="1">
    <citation type="submission" date="2018-09" db="EMBL/GenBank/DDBJ databases">
        <title>Genome sequencing of strain 6GH32-13.</title>
        <authorList>
            <person name="Weon H.-Y."/>
            <person name="Heo J."/>
            <person name="Kwon S.-W."/>
        </authorList>
    </citation>
    <scope>NUCLEOTIDE SEQUENCE [LARGE SCALE GENOMIC DNA]</scope>
    <source>
        <strain evidence="3 4">5GH32-13</strain>
    </source>
</reference>
<evidence type="ECO:0000256" key="1">
    <source>
        <dbReference type="SAM" id="MobiDB-lite"/>
    </source>
</evidence>
<dbReference type="EMBL" id="CP032157">
    <property type="protein sequence ID" value="AXY77278.1"/>
    <property type="molecule type" value="Genomic_DNA"/>
</dbReference>
<evidence type="ECO:0000256" key="2">
    <source>
        <dbReference type="SAM" id="SignalP"/>
    </source>
</evidence>
<organism evidence="3 4">
    <name type="scientific">Paraflavitalea soli</name>
    <dbReference type="NCBI Taxonomy" id="2315862"/>
    <lineage>
        <taxon>Bacteria</taxon>
        <taxon>Pseudomonadati</taxon>
        <taxon>Bacteroidota</taxon>
        <taxon>Chitinophagia</taxon>
        <taxon>Chitinophagales</taxon>
        <taxon>Chitinophagaceae</taxon>
        <taxon>Paraflavitalea</taxon>
    </lineage>
</organism>